<keyword evidence="4 9" id="KW-0997">Cell inner membrane</keyword>
<name>Q6N8W9_RHOPA</name>
<dbReference type="HOGENOM" id="CLU_086356_8_0_5"/>
<evidence type="ECO:0000256" key="2">
    <source>
        <dbReference type="ARBA" id="ARBA00022448"/>
    </source>
</evidence>
<evidence type="ECO:0000256" key="7">
    <source>
        <dbReference type="ARBA" id="ARBA00023136"/>
    </source>
</evidence>
<comment type="function">
    <text evidence="9">Part of the tripartite ATP-independent periplasmic (TRAP) transport system.</text>
</comment>
<evidence type="ECO:0000256" key="4">
    <source>
        <dbReference type="ARBA" id="ARBA00022519"/>
    </source>
</evidence>
<feature type="domain" description="Tripartite ATP-independent periplasmic transporters DctQ component" evidence="10">
    <location>
        <begin position="74"/>
        <end position="202"/>
    </location>
</feature>
<evidence type="ECO:0000313" key="11">
    <source>
        <dbReference type="EMBL" id="CAE27224.1"/>
    </source>
</evidence>
<feature type="transmembrane region" description="Helical" evidence="9">
    <location>
        <begin position="176"/>
        <end position="199"/>
    </location>
</feature>
<dbReference type="EMBL" id="BX572598">
    <property type="protein sequence ID" value="CAE27224.1"/>
    <property type="molecule type" value="Genomic_DNA"/>
</dbReference>
<dbReference type="PANTHER" id="PTHR35011:SF2">
    <property type="entry name" value="2,3-DIKETO-L-GULONATE TRAP TRANSPORTER SMALL PERMEASE PROTEIN YIAM"/>
    <property type="match status" value="1"/>
</dbReference>
<reference evidence="11" key="1">
    <citation type="journal article" date="2004" name="Nat. Biotechnol.">
        <title>Complete genome sequence of the metabolically versatile photosynthetic bacterium Rhodopseudomonas palustris.</title>
        <authorList>
            <person name="Larimer F.W."/>
            <person name="Chain P."/>
            <person name="Hauser L."/>
            <person name="Lamerdin J."/>
            <person name="Malfatti S."/>
            <person name="Do L."/>
            <person name="Land M.L."/>
            <person name="Pelletier D.A."/>
            <person name="Beatty J.T."/>
            <person name="Lang A.S."/>
            <person name="Tabita F.R."/>
            <person name="Gibson J.L."/>
            <person name="Hanson T.E."/>
            <person name="Bobst C."/>
            <person name="Torres J.L."/>
            <person name="Peres C."/>
            <person name="Harrison F.H."/>
            <person name="Gibson J."/>
            <person name="Harwood C.S."/>
        </authorList>
    </citation>
    <scope>NUCLEOTIDE SEQUENCE [LARGE SCALE GENOMIC DNA]</scope>
    <source>
        <strain evidence="11">CGA009</strain>
    </source>
</reference>
<dbReference type="GO" id="GO:0015740">
    <property type="term" value="P:C4-dicarboxylate transport"/>
    <property type="evidence" value="ECO:0007669"/>
    <property type="project" value="TreeGrafter"/>
</dbReference>
<comment type="subunit">
    <text evidence="9">The complex comprises the extracytoplasmic solute receptor protein and the two transmembrane proteins.</text>
</comment>
<keyword evidence="6 9" id="KW-1133">Transmembrane helix</keyword>
<dbReference type="PhylomeDB" id="Q6N8W9"/>
<dbReference type="GO" id="GO:0022857">
    <property type="term" value="F:transmembrane transporter activity"/>
    <property type="evidence" value="ECO:0007669"/>
    <property type="project" value="UniProtKB-UniRule"/>
</dbReference>
<accession>Q6N8W9</accession>
<dbReference type="GO" id="GO:0005886">
    <property type="term" value="C:plasma membrane"/>
    <property type="evidence" value="ECO:0007669"/>
    <property type="project" value="UniProtKB-SubCell"/>
</dbReference>
<feature type="transmembrane region" description="Helical" evidence="9">
    <location>
        <begin position="135"/>
        <end position="156"/>
    </location>
</feature>
<evidence type="ECO:0000256" key="8">
    <source>
        <dbReference type="ARBA" id="ARBA00038436"/>
    </source>
</evidence>
<keyword evidence="2 9" id="KW-0813">Transport</keyword>
<evidence type="ECO:0000256" key="6">
    <source>
        <dbReference type="ARBA" id="ARBA00022989"/>
    </source>
</evidence>
<dbReference type="InterPro" id="IPR055348">
    <property type="entry name" value="DctQ"/>
</dbReference>
<keyword evidence="7 9" id="KW-0472">Membrane</keyword>
<sequence length="217" mass="24819">MDSGLALRAPRNDDSLCSVISFNDRAPMPSNPDDKLRDRLPGALTTRRFSKNGMDRFIDAIEWIAAFFVGIVALNTFLAVFMRKFFSVTIPDYYNFGQFMLGVLIFWGIAATSYRGSHITVDLVWAAASPRWQRIIDIFATLVLLFVVSVQTYTLFDKVVTTKADHIVTMDLQIPIWPFYLVSWIGDVSAVLLIAIRTFRLIFHPEQMREVRMKPVE</sequence>
<proteinExistence type="inferred from homology"/>
<dbReference type="AlphaFoldDB" id="Q6N8W9"/>
<dbReference type="InterPro" id="IPR007387">
    <property type="entry name" value="TRAP_DctQ"/>
</dbReference>
<dbReference type="PANTHER" id="PTHR35011">
    <property type="entry name" value="2,3-DIKETO-L-GULONATE TRAP TRANSPORTER SMALL PERMEASE PROTEIN YIAM"/>
    <property type="match status" value="1"/>
</dbReference>
<comment type="subcellular location">
    <subcellularLocation>
        <location evidence="1 9">Cell inner membrane</location>
        <topology evidence="1 9">Multi-pass membrane protein</topology>
    </subcellularLocation>
</comment>
<feature type="transmembrane region" description="Helical" evidence="9">
    <location>
        <begin position="57"/>
        <end position="81"/>
    </location>
</feature>
<evidence type="ECO:0000256" key="5">
    <source>
        <dbReference type="ARBA" id="ARBA00022692"/>
    </source>
</evidence>
<dbReference type="eggNOG" id="COG3090">
    <property type="taxonomic scope" value="Bacteria"/>
</dbReference>
<evidence type="ECO:0000256" key="3">
    <source>
        <dbReference type="ARBA" id="ARBA00022475"/>
    </source>
</evidence>
<dbReference type="STRING" id="258594.RPA1783"/>
<organism evidence="11">
    <name type="scientific">Rhodopseudomonas palustris (strain ATCC BAA-98 / CGA009)</name>
    <dbReference type="NCBI Taxonomy" id="258594"/>
    <lineage>
        <taxon>Bacteria</taxon>
        <taxon>Pseudomonadati</taxon>
        <taxon>Pseudomonadota</taxon>
        <taxon>Alphaproteobacteria</taxon>
        <taxon>Hyphomicrobiales</taxon>
        <taxon>Nitrobacteraceae</taxon>
        <taxon>Rhodopseudomonas</taxon>
    </lineage>
</organism>
<keyword evidence="5 9" id="KW-0812">Transmembrane</keyword>
<evidence type="ECO:0000259" key="10">
    <source>
        <dbReference type="Pfam" id="PF04290"/>
    </source>
</evidence>
<evidence type="ECO:0000256" key="9">
    <source>
        <dbReference type="RuleBase" id="RU369079"/>
    </source>
</evidence>
<dbReference type="Pfam" id="PF04290">
    <property type="entry name" value="DctQ"/>
    <property type="match status" value="1"/>
</dbReference>
<dbReference type="TCDB" id="2.A.56.1.10">
    <property type="family name" value="the tripartite atp-independent periplasmic transporter (trap-t) family"/>
</dbReference>
<gene>
    <name evidence="11" type="ordered locus">RPA1783</name>
</gene>
<keyword evidence="3" id="KW-1003">Cell membrane</keyword>
<protein>
    <recommendedName>
        <fullName evidence="9">TRAP transporter small permease protein</fullName>
    </recommendedName>
</protein>
<feature type="transmembrane region" description="Helical" evidence="9">
    <location>
        <begin position="93"/>
        <end position="114"/>
    </location>
</feature>
<comment type="similarity">
    <text evidence="8 9">Belongs to the TRAP transporter small permease family.</text>
</comment>
<evidence type="ECO:0000256" key="1">
    <source>
        <dbReference type="ARBA" id="ARBA00004429"/>
    </source>
</evidence>